<feature type="domain" description="J" evidence="2">
    <location>
        <begin position="210"/>
        <end position="274"/>
    </location>
</feature>
<gene>
    <name evidence="3" type="ORF">CQA43_00860</name>
</gene>
<dbReference type="CDD" id="cd07316">
    <property type="entry name" value="terB_like_DjlA"/>
    <property type="match status" value="1"/>
</dbReference>
<comment type="caution">
    <text evidence="3">The sequence shown here is derived from an EMBL/GenBank/DDBJ whole genome shotgun (WGS) entry which is preliminary data.</text>
</comment>
<dbReference type="RefSeq" id="WP_115550728.1">
    <property type="nucleotide sequence ID" value="NZ_CAONBV010000047.1"/>
</dbReference>
<proteinExistence type="predicted"/>
<dbReference type="SMART" id="SM00271">
    <property type="entry name" value="DnaJ"/>
    <property type="match status" value="1"/>
</dbReference>
<dbReference type="InterPro" id="IPR036869">
    <property type="entry name" value="J_dom_sf"/>
</dbReference>
<dbReference type="OrthoDB" id="9779889at2"/>
<dbReference type="Gene3D" id="1.10.287.110">
    <property type="entry name" value="DnaJ domain"/>
    <property type="match status" value="1"/>
</dbReference>
<evidence type="ECO:0000256" key="1">
    <source>
        <dbReference type="SAM" id="MobiDB-lite"/>
    </source>
</evidence>
<evidence type="ECO:0000313" key="3">
    <source>
        <dbReference type="EMBL" id="RDU64394.1"/>
    </source>
</evidence>
<evidence type="ECO:0000313" key="4">
    <source>
        <dbReference type="Proteomes" id="UP000256650"/>
    </source>
</evidence>
<dbReference type="InterPro" id="IPR029024">
    <property type="entry name" value="TerB-like"/>
</dbReference>
<dbReference type="AlphaFoldDB" id="A0A3D8IIB6"/>
<accession>A0A3D8IIB6</accession>
<evidence type="ECO:0000259" key="2">
    <source>
        <dbReference type="PROSITE" id="PS50076"/>
    </source>
</evidence>
<dbReference type="Pfam" id="PF00226">
    <property type="entry name" value="DnaJ"/>
    <property type="match status" value="1"/>
</dbReference>
<protein>
    <submittedName>
        <fullName evidence="3">Molecular chaperone DjlA</fullName>
    </submittedName>
</protein>
<organism evidence="3 4">
    <name type="scientific">Helicobacter ganmani</name>
    <dbReference type="NCBI Taxonomy" id="60246"/>
    <lineage>
        <taxon>Bacteria</taxon>
        <taxon>Pseudomonadati</taxon>
        <taxon>Campylobacterota</taxon>
        <taxon>Epsilonproteobacteria</taxon>
        <taxon>Campylobacterales</taxon>
        <taxon>Helicobacteraceae</taxon>
        <taxon>Helicobacter</taxon>
    </lineage>
</organism>
<name>A0A3D8IIB6_9HELI</name>
<dbReference type="Pfam" id="PF05099">
    <property type="entry name" value="TerB"/>
    <property type="match status" value="1"/>
</dbReference>
<dbReference type="CDD" id="cd06257">
    <property type="entry name" value="DnaJ"/>
    <property type="match status" value="1"/>
</dbReference>
<keyword evidence="4" id="KW-1185">Reference proteome</keyword>
<dbReference type="SUPFAM" id="SSF46565">
    <property type="entry name" value="Chaperone J-domain"/>
    <property type="match status" value="1"/>
</dbReference>
<dbReference type="PROSITE" id="PS50076">
    <property type="entry name" value="DNAJ_2"/>
    <property type="match status" value="1"/>
</dbReference>
<reference evidence="3 4" key="1">
    <citation type="submission" date="2018-04" db="EMBL/GenBank/DDBJ databases">
        <title>Novel Campyloabacter and Helicobacter Species and Strains.</title>
        <authorList>
            <person name="Mannion A.J."/>
            <person name="Shen Z."/>
            <person name="Fox J.G."/>
        </authorList>
    </citation>
    <scope>NUCLEOTIDE SEQUENCE [LARGE SCALE GENOMIC DNA]</scope>
    <source>
        <strain evidence="3 4">MIT 99-5101</strain>
    </source>
</reference>
<dbReference type="Proteomes" id="UP000256650">
    <property type="component" value="Unassembled WGS sequence"/>
</dbReference>
<dbReference type="Gene3D" id="1.10.3680.10">
    <property type="entry name" value="TerB-like"/>
    <property type="match status" value="1"/>
</dbReference>
<feature type="compositionally biased region" description="Polar residues" evidence="1">
    <location>
        <begin position="42"/>
        <end position="53"/>
    </location>
</feature>
<dbReference type="EMBL" id="NXLS01000001">
    <property type="protein sequence ID" value="RDU64394.1"/>
    <property type="molecule type" value="Genomic_DNA"/>
</dbReference>
<dbReference type="GeneID" id="82534845"/>
<feature type="region of interest" description="Disordered" evidence="1">
    <location>
        <begin position="30"/>
        <end position="53"/>
    </location>
</feature>
<dbReference type="InterPro" id="IPR007791">
    <property type="entry name" value="DjlA_N"/>
</dbReference>
<sequence length="280" mass="32310">MEILLLVTIVIIAIAMINFRDYLNHPQKRPQINNEEKDSELSEYQNPYKNQEQISSLSREEKIAKSEYGLIVALLSKLAQSDGKVCELELELMENTIQDIADALCLQSAMNQKDEILEILHKIFDFTNESVESLTRSYATLTKGQYKSRLKLVEYLLALAYADGELGSEEREIILDVAAYLEIDNEDFNTLYDTFEEFYAQKQVDSTLQEAYATLGVSEEDSMEHIKKTYKNLVRQFHPDILYHKGLEQSIMEDSTKKLQSINQAYQIIKKHKKVESTAE</sequence>
<dbReference type="InterPro" id="IPR001623">
    <property type="entry name" value="DnaJ_domain"/>
</dbReference>
<dbReference type="PRINTS" id="PR00625">
    <property type="entry name" value="JDOMAIN"/>
</dbReference>